<dbReference type="EMBL" id="BONX01000057">
    <property type="protein sequence ID" value="GIH00717.1"/>
    <property type="molecule type" value="Genomic_DNA"/>
</dbReference>
<name>A0ABQ4F1G1_9ACTN</name>
<keyword evidence="1" id="KW-0812">Transmembrane</keyword>
<evidence type="ECO:0000256" key="1">
    <source>
        <dbReference type="SAM" id="Phobius"/>
    </source>
</evidence>
<accession>A0ABQ4F1G1</accession>
<evidence type="ECO:0000313" key="3">
    <source>
        <dbReference type="Proteomes" id="UP000621500"/>
    </source>
</evidence>
<feature type="transmembrane region" description="Helical" evidence="1">
    <location>
        <begin position="161"/>
        <end position="181"/>
    </location>
</feature>
<protein>
    <submittedName>
        <fullName evidence="2">Uncharacterized protein</fullName>
    </submittedName>
</protein>
<keyword evidence="1" id="KW-1133">Transmembrane helix</keyword>
<gene>
    <name evidence="2" type="ORF">Pma05_72890</name>
</gene>
<sequence>MSPKGVGTPAGRSGANGLTLFAGWTGPATLLPSVPMNTDRSHVPPRYRLGLPLWQIAGLAALAMPRVFLHDAGVSVPGPVQGLLVFGPPLVWVIVTVVRRIPSPVVPLLTIGGLYGLGLALVHNLYWADAFRDQPPRLGGNLAGQLSPATEELLFRMATTASSLLTGLVVGLICGLLATLVRRLTGRRSDAR</sequence>
<proteinExistence type="predicted"/>
<keyword evidence="1" id="KW-0472">Membrane</keyword>
<comment type="caution">
    <text evidence="2">The sequence shown here is derived from an EMBL/GenBank/DDBJ whole genome shotgun (WGS) entry which is preliminary data.</text>
</comment>
<evidence type="ECO:0000313" key="2">
    <source>
        <dbReference type="EMBL" id="GIH00717.1"/>
    </source>
</evidence>
<feature type="transmembrane region" description="Helical" evidence="1">
    <location>
        <begin position="80"/>
        <end position="98"/>
    </location>
</feature>
<feature type="transmembrane region" description="Helical" evidence="1">
    <location>
        <begin position="105"/>
        <end position="127"/>
    </location>
</feature>
<reference evidence="2 3" key="1">
    <citation type="submission" date="2021-01" db="EMBL/GenBank/DDBJ databases">
        <title>Whole genome shotgun sequence of Plantactinospora mayteni NBRC 109088.</title>
        <authorList>
            <person name="Komaki H."/>
            <person name="Tamura T."/>
        </authorList>
    </citation>
    <scope>NUCLEOTIDE SEQUENCE [LARGE SCALE GENOMIC DNA]</scope>
    <source>
        <strain evidence="2 3">NBRC 109088</strain>
    </source>
</reference>
<dbReference type="Proteomes" id="UP000621500">
    <property type="component" value="Unassembled WGS sequence"/>
</dbReference>
<keyword evidence="3" id="KW-1185">Reference proteome</keyword>
<organism evidence="2 3">
    <name type="scientific">Plantactinospora mayteni</name>
    <dbReference type="NCBI Taxonomy" id="566021"/>
    <lineage>
        <taxon>Bacteria</taxon>
        <taxon>Bacillati</taxon>
        <taxon>Actinomycetota</taxon>
        <taxon>Actinomycetes</taxon>
        <taxon>Micromonosporales</taxon>
        <taxon>Micromonosporaceae</taxon>
        <taxon>Plantactinospora</taxon>
    </lineage>
</organism>
<feature type="transmembrane region" description="Helical" evidence="1">
    <location>
        <begin position="49"/>
        <end position="68"/>
    </location>
</feature>